<name>A0ABQ4A2A0_9ACTN</name>
<evidence type="ECO:0000256" key="1">
    <source>
        <dbReference type="SAM" id="MobiDB-lite"/>
    </source>
</evidence>
<comment type="caution">
    <text evidence="2">The sequence shown here is derived from an EMBL/GenBank/DDBJ whole genome shotgun (WGS) entry which is preliminary data.</text>
</comment>
<dbReference type="Proteomes" id="UP000603200">
    <property type="component" value="Unassembled WGS sequence"/>
</dbReference>
<evidence type="ECO:0000313" key="2">
    <source>
        <dbReference type="EMBL" id="GIE24979.1"/>
    </source>
</evidence>
<evidence type="ECO:0000313" key="3">
    <source>
        <dbReference type="Proteomes" id="UP000603200"/>
    </source>
</evidence>
<feature type="compositionally biased region" description="Basic and acidic residues" evidence="1">
    <location>
        <begin position="1"/>
        <end position="21"/>
    </location>
</feature>
<dbReference type="EMBL" id="BOMN01000114">
    <property type="protein sequence ID" value="GIE24979.1"/>
    <property type="molecule type" value="Genomic_DNA"/>
</dbReference>
<accession>A0ABQ4A2A0</accession>
<protein>
    <submittedName>
        <fullName evidence="2">Uncharacterized protein</fullName>
    </submittedName>
</protein>
<organism evidence="2 3">
    <name type="scientific">Winogradskya humida</name>
    <dbReference type="NCBI Taxonomy" id="113566"/>
    <lineage>
        <taxon>Bacteria</taxon>
        <taxon>Bacillati</taxon>
        <taxon>Actinomycetota</taxon>
        <taxon>Actinomycetes</taxon>
        <taxon>Micromonosporales</taxon>
        <taxon>Micromonosporaceae</taxon>
        <taxon>Winogradskya</taxon>
    </lineage>
</organism>
<feature type="region of interest" description="Disordered" evidence="1">
    <location>
        <begin position="1"/>
        <end position="54"/>
    </location>
</feature>
<keyword evidence="3" id="KW-1185">Reference proteome</keyword>
<sequence>MRDLDEREHEDNIEEQLERRGPMLLRGGNRFHQHGPSLKPGSAGQEAPPSWVPDTPACVTKWYGPRRVTIATSPMRYHDETKTCRDRRIAEGKRGLRIIPRSLCRRVHDARERGPLGRVTALPSLRSVSSVIDSAPIQYPNTRYLPFECV</sequence>
<gene>
    <name evidence="2" type="ORF">Ahu01nite_080810</name>
</gene>
<proteinExistence type="predicted"/>
<reference evidence="2 3" key="1">
    <citation type="submission" date="2021-01" db="EMBL/GenBank/DDBJ databases">
        <title>Whole genome shotgun sequence of Actinoplanes humidus NBRC 14915.</title>
        <authorList>
            <person name="Komaki H."/>
            <person name="Tamura T."/>
        </authorList>
    </citation>
    <scope>NUCLEOTIDE SEQUENCE [LARGE SCALE GENOMIC DNA]</scope>
    <source>
        <strain evidence="2 3">NBRC 14915</strain>
    </source>
</reference>